<feature type="transmembrane region" description="Helical" evidence="5">
    <location>
        <begin position="371"/>
        <end position="391"/>
    </location>
</feature>
<accession>A0A259TZ99</accession>
<dbReference type="AlphaFoldDB" id="A0A259TZ99"/>
<proteinExistence type="predicted"/>
<dbReference type="Proteomes" id="UP000216446">
    <property type="component" value="Unassembled WGS sequence"/>
</dbReference>
<reference evidence="7 8" key="1">
    <citation type="submission" date="2016-11" db="EMBL/GenBank/DDBJ databases">
        <title>Study of marine rhodopsin-containing bacteria.</title>
        <authorList>
            <person name="Yoshizawa S."/>
            <person name="Kumagai Y."/>
            <person name="Kogure K."/>
        </authorList>
    </citation>
    <scope>NUCLEOTIDE SEQUENCE [LARGE SCALE GENOMIC DNA]</scope>
    <source>
        <strain evidence="7 8">SG-29</strain>
    </source>
</reference>
<evidence type="ECO:0000256" key="5">
    <source>
        <dbReference type="SAM" id="Phobius"/>
    </source>
</evidence>
<evidence type="ECO:0000256" key="3">
    <source>
        <dbReference type="ARBA" id="ARBA00022989"/>
    </source>
</evidence>
<comment type="subcellular location">
    <subcellularLocation>
        <location evidence="1">Membrane</location>
        <topology evidence="1">Multi-pass membrane protein</topology>
    </subcellularLocation>
</comment>
<keyword evidence="4 5" id="KW-0472">Membrane</keyword>
<name>A0A259TZ99_9BACT</name>
<dbReference type="InterPro" id="IPR051533">
    <property type="entry name" value="WaaL-like"/>
</dbReference>
<evidence type="ECO:0000313" key="7">
    <source>
        <dbReference type="EMBL" id="OZC03089.1"/>
    </source>
</evidence>
<comment type="caution">
    <text evidence="7">The sequence shown here is derived from an EMBL/GenBank/DDBJ whole genome shotgun (WGS) entry which is preliminary data.</text>
</comment>
<feature type="transmembrane region" description="Helical" evidence="5">
    <location>
        <begin position="270"/>
        <end position="289"/>
    </location>
</feature>
<feature type="transmembrane region" description="Helical" evidence="5">
    <location>
        <begin position="159"/>
        <end position="177"/>
    </location>
</feature>
<feature type="transmembrane region" description="Helical" evidence="5">
    <location>
        <begin position="428"/>
        <end position="447"/>
    </location>
</feature>
<feature type="domain" description="O-antigen ligase-related" evidence="6">
    <location>
        <begin position="230"/>
        <end position="380"/>
    </location>
</feature>
<keyword evidence="8" id="KW-1185">Reference proteome</keyword>
<evidence type="ECO:0000256" key="1">
    <source>
        <dbReference type="ARBA" id="ARBA00004141"/>
    </source>
</evidence>
<feature type="transmembrane region" description="Helical" evidence="5">
    <location>
        <begin position="44"/>
        <end position="62"/>
    </location>
</feature>
<dbReference type="Pfam" id="PF04932">
    <property type="entry name" value="Wzy_C"/>
    <property type="match status" value="1"/>
</dbReference>
<feature type="transmembrane region" description="Helical" evidence="5">
    <location>
        <begin position="197"/>
        <end position="218"/>
    </location>
</feature>
<feature type="transmembrane region" description="Helical" evidence="5">
    <location>
        <begin position="225"/>
        <end position="241"/>
    </location>
</feature>
<dbReference type="InterPro" id="IPR007016">
    <property type="entry name" value="O-antigen_ligase-rel_domated"/>
</dbReference>
<protein>
    <recommendedName>
        <fullName evidence="6">O-antigen ligase-related domain-containing protein</fullName>
    </recommendedName>
</protein>
<dbReference type="InParanoid" id="A0A259TZ99"/>
<evidence type="ECO:0000259" key="6">
    <source>
        <dbReference type="Pfam" id="PF04932"/>
    </source>
</evidence>
<feature type="transmembrane region" description="Helical" evidence="5">
    <location>
        <begin position="247"/>
        <end position="263"/>
    </location>
</feature>
<dbReference type="GO" id="GO:0016020">
    <property type="term" value="C:membrane"/>
    <property type="evidence" value="ECO:0007669"/>
    <property type="project" value="UniProtKB-SubCell"/>
</dbReference>
<sequence length="455" mass="47349">MGSGLAATGLLLAVLALAPEALPLLVVAGIGLLALLVWAPSVAAPRTVGLIAVSILSIAALGGDDGTDAFEVAFGVALLLYPVLWYVLSAAEGYRCIRTGPDLAYVLFLAVALVFGVGLAARGDGFSAEFRSDITTVLAFAMWLPAREVCIRHRYGPRIIATLLIGLGVVAAISAAVRLQMALSSAEAFYEVVDVRIASGEIQVIGALLTAMCALAVVRTLGMRVVLLAATGLLLGGLILAKSRGPWVAAAVALMIAGSLLPGHGKRRLVGFSLLGAALLVGGAIAVLGDELALIGIGLARRLFSISSAFTADVSLLNRYEETASAWREIQQSPILGHGWGAQVFRKDLIANGTLSWGFIHNGYIWLWHKVGILGLTLFLIPFGTSVLYGIRAATSAALAHEERAYAAASVGAVLAFAVLGLPSNPFAVLDQILIVTLAMALASGLYHRSLRYAH</sequence>
<dbReference type="PANTHER" id="PTHR37422:SF13">
    <property type="entry name" value="LIPOPOLYSACCHARIDE BIOSYNTHESIS PROTEIN PA4999-RELATED"/>
    <property type="match status" value="1"/>
</dbReference>
<evidence type="ECO:0000256" key="4">
    <source>
        <dbReference type="ARBA" id="ARBA00023136"/>
    </source>
</evidence>
<evidence type="ECO:0000256" key="2">
    <source>
        <dbReference type="ARBA" id="ARBA00022692"/>
    </source>
</evidence>
<dbReference type="PANTHER" id="PTHR37422">
    <property type="entry name" value="TEICHURONIC ACID BIOSYNTHESIS PROTEIN TUAE"/>
    <property type="match status" value="1"/>
</dbReference>
<feature type="transmembrane region" description="Helical" evidence="5">
    <location>
        <begin position="403"/>
        <end position="422"/>
    </location>
</feature>
<keyword evidence="3 5" id="KW-1133">Transmembrane helix</keyword>
<keyword evidence="2 5" id="KW-0812">Transmembrane</keyword>
<organism evidence="7 8">
    <name type="scientific">Rubricoccus marinus</name>
    <dbReference type="NCBI Taxonomy" id="716817"/>
    <lineage>
        <taxon>Bacteria</taxon>
        <taxon>Pseudomonadati</taxon>
        <taxon>Rhodothermota</taxon>
        <taxon>Rhodothermia</taxon>
        <taxon>Rhodothermales</taxon>
        <taxon>Rubricoccaceae</taxon>
        <taxon>Rubricoccus</taxon>
    </lineage>
</organism>
<gene>
    <name evidence="7" type="ORF">BSZ36_08955</name>
</gene>
<evidence type="ECO:0000313" key="8">
    <source>
        <dbReference type="Proteomes" id="UP000216446"/>
    </source>
</evidence>
<feature type="transmembrane region" description="Helical" evidence="5">
    <location>
        <begin position="103"/>
        <end position="121"/>
    </location>
</feature>
<feature type="transmembrane region" description="Helical" evidence="5">
    <location>
        <begin position="69"/>
        <end position="88"/>
    </location>
</feature>
<dbReference type="EMBL" id="MQWB01000001">
    <property type="protein sequence ID" value="OZC03089.1"/>
    <property type="molecule type" value="Genomic_DNA"/>
</dbReference>